<gene>
    <name evidence="1" type="ORF">ABID24_002247</name>
</gene>
<dbReference type="PANTHER" id="PTHR36932:SF1">
    <property type="entry name" value="CAPSULAR POLYSACCHARIDE BIOSYNTHESIS PROTEIN"/>
    <property type="match status" value="1"/>
</dbReference>
<dbReference type="Proteomes" id="UP001549106">
    <property type="component" value="Unassembled WGS sequence"/>
</dbReference>
<dbReference type="EC" id="6.2.1.30" evidence="1"/>
<reference evidence="1 2" key="1">
    <citation type="submission" date="2024-06" db="EMBL/GenBank/DDBJ databases">
        <title>Genomic Encyclopedia of Type Strains, Phase IV (KMG-IV): sequencing the most valuable type-strain genomes for metagenomic binning, comparative biology and taxonomic classification.</title>
        <authorList>
            <person name="Goeker M."/>
        </authorList>
    </citation>
    <scope>NUCLEOTIDE SEQUENCE [LARGE SCALE GENOMIC DNA]</scope>
    <source>
        <strain evidence="1 2">DSM 29492</strain>
    </source>
</reference>
<organism evidence="1 2">
    <name type="scientific">Blautia caecimuris</name>
    <dbReference type="NCBI Taxonomy" id="1796615"/>
    <lineage>
        <taxon>Bacteria</taxon>
        <taxon>Bacillati</taxon>
        <taxon>Bacillota</taxon>
        <taxon>Clostridia</taxon>
        <taxon>Lachnospirales</taxon>
        <taxon>Lachnospiraceae</taxon>
        <taxon>Blautia</taxon>
    </lineage>
</organism>
<accession>A0ABV2M3F1</accession>
<proteinExistence type="predicted"/>
<sequence>MQAGEILRRTAFNILDKLHGGKLEKIKKVNKREIVEGITEEYAQRRVEMLLDYAKKHSPYYKNYQDAQDITEFPVMTKMKYNENMDAVLCDTFRDRKDSLFRLKTSGSTGAPFTVLCDGDKMNRVNMNFISFMELNGFRMGMKRGEFRVWIPGKNVISKWKSFKNNLIMIDISNMGDDALADICEKIRKDRIQVLVAYSSALTVLADYLKRKKVDIRKWDVEMVFAMGEALPQKTYDLIREIFGFSAVRSYGNNENGFLACQVGEEDRYTVDLYNFYIEMLSLDSDEPVKPGELGRIVVTDFYNKAFPMIRYDTGDTGIYQEVTDEKGRKHGYFTEIYGRRGSMMYNCKGEPLSIHVFMNVLINMEGIVHQAKCIQWEKKRYELLLNADRTRVNEDEVVASYRKYLGEEAQIDVTYVDEIPIEASGKRMVCVQKCQAYL</sequence>
<name>A0ABV2M3F1_9FIRM</name>
<dbReference type="GO" id="GO:0047475">
    <property type="term" value="F:phenylacetate-CoA ligase activity"/>
    <property type="evidence" value="ECO:0007669"/>
    <property type="project" value="UniProtKB-EC"/>
</dbReference>
<keyword evidence="2" id="KW-1185">Reference proteome</keyword>
<comment type="caution">
    <text evidence="1">The sequence shown here is derived from an EMBL/GenBank/DDBJ whole genome shotgun (WGS) entry which is preliminary data.</text>
</comment>
<dbReference type="SUPFAM" id="SSF56801">
    <property type="entry name" value="Acetyl-CoA synthetase-like"/>
    <property type="match status" value="1"/>
</dbReference>
<evidence type="ECO:0000313" key="1">
    <source>
        <dbReference type="EMBL" id="MET3750993.1"/>
    </source>
</evidence>
<dbReference type="InterPro" id="IPR042099">
    <property type="entry name" value="ANL_N_sf"/>
</dbReference>
<dbReference type="Gene3D" id="3.40.50.12780">
    <property type="entry name" value="N-terminal domain of ligase-like"/>
    <property type="match status" value="1"/>
</dbReference>
<protein>
    <submittedName>
        <fullName evidence="1">Phenylacetate-CoA ligase</fullName>
        <ecNumber evidence="1">6.2.1.30</ecNumber>
    </submittedName>
</protein>
<dbReference type="PANTHER" id="PTHR36932">
    <property type="entry name" value="CAPSULAR POLYSACCHARIDE BIOSYNTHESIS PROTEIN"/>
    <property type="match status" value="1"/>
</dbReference>
<evidence type="ECO:0000313" key="2">
    <source>
        <dbReference type="Proteomes" id="UP001549106"/>
    </source>
</evidence>
<dbReference type="InterPro" id="IPR053158">
    <property type="entry name" value="CapK_Type1_Caps_Biosynth"/>
</dbReference>
<dbReference type="RefSeq" id="WP_257464871.1">
    <property type="nucleotide sequence ID" value="NZ_BAABXP010000009.1"/>
</dbReference>
<dbReference type="EMBL" id="JBEPMJ010000016">
    <property type="protein sequence ID" value="MET3750993.1"/>
    <property type="molecule type" value="Genomic_DNA"/>
</dbReference>
<keyword evidence="1" id="KW-0436">Ligase</keyword>